<sequence>MQLLPLAPAPASLRCRRSLAQRRPRPGWARSGLVGAAAATPVAAAHSRCFSPCFNFFPAMVLAPASSTPQSGALFFFPCPCARADSACRSSTAPRRSLLGLRRLSSLATPWPHRWLPSVPAISCRGILSVLGQRIRAPSSVSRVDLPARCSPARSGRGHRRVVEPRPPLLDSQAGSLIHVLLAVDFPRLWPRHSLLGSLSSIFSPRQLLTCSTPRSRARRRLVMRCSSLRAHYVVARQVDSASWCSSNVRWNV</sequence>
<dbReference type="EMBL" id="BT068625">
    <property type="protein sequence ID" value="ACN35522.1"/>
    <property type="molecule type" value="mRNA"/>
</dbReference>
<reference evidence="1" key="1">
    <citation type="journal article" date="2009" name="PLoS Genet.">
        <title>Sequencing, mapping, and analysis of 27,455 maize full-length cDNAs.</title>
        <authorList>
            <person name="Soderlund C."/>
            <person name="Descour A."/>
            <person name="Kudrna D."/>
            <person name="Bomhoff M."/>
            <person name="Boyd L."/>
            <person name="Currie J."/>
            <person name="Angelova A."/>
            <person name="Collura K."/>
            <person name="Wissotski M."/>
            <person name="Ashley E."/>
            <person name="Morrow D."/>
            <person name="Fernandes J."/>
            <person name="Walbot V."/>
            <person name="Yu Y."/>
        </authorList>
    </citation>
    <scope>NUCLEOTIDE SEQUENCE</scope>
    <source>
        <strain evidence="1">B73</strain>
    </source>
</reference>
<dbReference type="RefSeq" id="NP_001170013.1">
    <property type="nucleotide sequence ID" value="NM_001176542.1"/>
</dbReference>
<name>C0PK06_MAIZE</name>
<dbReference type="GeneID" id="100383921"/>
<accession>C0PK06</accession>
<organism evidence="1">
    <name type="scientific">Zea mays</name>
    <name type="common">Maize</name>
    <dbReference type="NCBI Taxonomy" id="4577"/>
    <lineage>
        <taxon>Eukaryota</taxon>
        <taxon>Viridiplantae</taxon>
        <taxon>Streptophyta</taxon>
        <taxon>Embryophyta</taxon>
        <taxon>Tracheophyta</taxon>
        <taxon>Spermatophyta</taxon>
        <taxon>Magnoliopsida</taxon>
        <taxon>Liliopsida</taxon>
        <taxon>Poales</taxon>
        <taxon>Poaceae</taxon>
        <taxon>PACMAD clade</taxon>
        <taxon>Panicoideae</taxon>
        <taxon>Andropogonodae</taxon>
        <taxon>Andropogoneae</taxon>
        <taxon>Tripsacinae</taxon>
        <taxon>Zea</taxon>
    </lineage>
</organism>
<dbReference type="AlphaFoldDB" id="C0PK06"/>
<proteinExistence type="evidence at transcript level"/>
<dbReference type="KEGG" id="zma:100383921"/>
<evidence type="ECO:0000313" key="1">
    <source>
        <dbReference type="EMBL" id="ACN35522.1"/>
    </source>
</evidence>
<protein>
    <submittedName>
        <fullName evidence="1">Uncharacterized protein</fullName>
    </submittedName>
</protein>